<keyword evidence="1" id="KW-1133">Transmembrane helix</keyword>
<dbReference type="RefSeq" id="WP_323295855.1">
    <property type="nucleotide sequence ID" value="NZ_JAYFUM010000006.1"/>
</dbReference>
<evidence type="ECO:0000313" key="3">
    <source>
        <dbReference type="Proteomes" id="UP001302949"/>
    </source>
</evidence>
<organism evidence="2 3">
    <name type="scientific">Arcicella rigui</name>
    <dbReference type="NCBI Taxonomy" id="797020"/>
    <lineage>
        <taxon>Bacteria</taxon>
        <taxon>Pseudomonadati</taxon>
        <taxon>Bacteroidota</taxon>
        <taxon>Cytophagia</taxon>
        <taxon>Cytophagales</taxon>
        <taxon>Flectobacillaceae</taxon>
        <taxon>Arcicella</taxon>
    </lineage>
</organism>
<dbReference type="Proteomes" id="UP001302949">
    <property type="component" value="Unassembled WGS sequence"/>
</dbReference>
<proteinExistence type="predicted"/>
<name>A0ABU5Q7W8_9BACT</name>
<dbReference type="EMBL" id="JAYFUM010000006">
    <property type="protein sequence ID" value="MEA5138688.1"/>
    <property type="molecule type" value="Genomic_DNA"/>
</dbReference>
<protein>
    <submittedName>
        <fullName evidence="2">Uncharacterized protein</fullName>
    </submittedName>
</protein>
<feature type="transmembrane region" description="Helical" evidence="1">
    <location>
        <begin position="35"/>
        <end position="54"/>
    </location>
</feature>
<reference evidence="2 3" key="1">
    <citation type="submission" date="2023-12" db="EMBL/GenBank/DDBJ databases">
        <title>Novel species of the genus Arcicella isolated from rivers.</title>
        <authorList>
            <person name="Lu H."/>
        </authorList>
    </citation>
    <scope>NUCLEOTIDE SEQUENCE [LARGE SCALE GENOMIC DNA]</scope>
    <source>
        <strain evidence="2 3">KCTC 23307</strain>
    </source>
</reference>
<comment type="caution">
    <text evidence="2">The sequence shown here is derived from an EMBL/GenBank/DDBJ whole genome shotgun (WGS) entry which is preliminary data.</text>
</comment>
<keyword evidence="1" id="KW-0812">Transmembrane</keyword>
<keyword evidence="3" id="KW-1185">Reference proteome</keyword>
<sequence>MAFLVFIFILVPFTGIPLLAWWGTRKKIFGKIVGYFWLGLFGLFVLGTIIRLLTDKKKLEKNDYYGEYIVNHDYFPGKQADWQYNNFRFEIKENDSIYFYVTDRQKILKTYRGTITTTKAYSSERLIINMEQPVHHIMTNNPTTYRSAWSFYLVFYSQKFNNVYFKKGQWKPLDK</sequence>
<accession>A0ABU5Q7W8</accession>
<feature type="transmembrane region" description="Helical" evidence="1">
    <location>
        <begin position="5"/>
        <end position="23"/>
    </location>
</feature>
<evidence type="ECO:0000313" key="2">
    <source>
        <dbReference type="EMBL" id="MEA5138688.1"/>
    </source>
</evidence>
<keyword evidence="1" id="KW-0472">Membrane</keyword>
<evidence type="ECO:0000256" key="1">
    <source>
        <dbReference type="SAM" id="Phobius"/>
    </source>
</evidence>
<gene>
    <name evidence="2" type="ORF">VB248_06080</name>
</gene>